<dbReference type="RefSeq" id="WP_081148476.1">
    <property type="nucleotide sequence ID" value="NZ_LVYD01000049.1"/>
</dbReference>
<protein>
    <recommendedName>
        <fullName evidence="3">Ig-like domain-containing protein</fullName>
    </recommendedName>
</protein>
<dbReference type="SUPFAM" id="SSF49299">
    <property type="entry name" value="PKD domain"/>
    <property type="match status" value="1"/>
</dbReference>
<name>A0A1V9FWC0_9BACT</name>
<sequence>MVSVKIALHQPPVFAVHPSTASVCEKDTVRLSAAGGDEYTWLAANNSILGNTADIMLKPAADQTYRVRIKENTCNNVDTISIPVTVKAIPTPVITKSNDIDCSTGQAILHAGGGISYEWDAAPGIQNINSANPTVTPPQTTTYSVKVTNTQGCSAKDSITVLADFAKAMSTYPVPNAFTPNNDGKNDCFGLKRWGQVIELKFEVFNRWGERVFTTTDPMQCWDGRFKGELQPAGGFVYRIKAVTRCGSISRSGMVMLIR</sequence>
<dbReference type="AlphaFoldDB" id="A0A1V9FWC0"/>
<dbReference type="STRING" id="1703345.A3860_26945"/>
<evidence type="ECO:0000313" key="2">
    <source>
        <dbReference type="Proteomes" id="UP000192796"/>
    </source>
</evidence>
<dbReference type="InterPro" id="IPR035986">
    <property type="entry name" value="PKD_dom_sf"/>
</dbReference>
<evidence type="ECO:0008006" key="3">
    <source>
        <dbReference type="Google" id="ProtNLM"/>
    </source>
</evidence>
<organism evidence="1 2">
    <name type="scientific">Niastella vici</name>
    <dbReference type="NCBI Taxonomy" id="1703345"/>
    <lineage>
        <taxon>Bacteria</taxon>
        <taxon>Pseudomonadati</taxon>
        <taxon>Bacteroidota</taxon>
        <taxon>Chitinophagia</taxon>
        <taxon>Chitinophagales</taxon>
        <taxon>Chitinophagaceae</taxon>
        <taxon>Niastella</taxon>
    </lineage>
</organism>
<gene>
    <name evidence="1" type="ORF">A3860_26945</name>
</gene>
<dbReference type="NCBIfam" id="TIGR04131">
    <property type="entry name" value="Bac_Flav_CTERM"/>
    <property type="match status" value="1"/>
</dbReference>
<dbReference type="InterPro" id="IPR013783">
    <property type="entry name" value="Ig-like_fold"/>
</dbReference>
<evidence type="ECO:0000313" key="1">
    <source>
        <dbReference type="EMBL" id="OQP62651.1"/>
    </source>
</evidence>
<proteinExistence type="predicted"/>
<dbReference type="Proteomes" id="UP000192796">
    <property type="component" value="Unassembled WGS sequence"/>
</dbReference>
<accession>A0A1V9FWC0</accession>
<keyword evidence="2" id="KW-1185">Reference proteome</keyword>
<dbReference type="OrthoDB" id="602611at2"/>
<dbReference type="Pfam" id="PF13585">
    <property type="entry name" value="CHU_C"/>
    <property type="match status" value="1"/>
</dbReference>
<reference evidence="1 2" key="1">
    <citation type="submission" date="2016-03" db="EMBL/GenBank/DDBJ databases">
        <title>Niastella vici sp. nov., isolated from farmland soil.</title>
        <authorList>
            <person name="Chen L."/>
            <person name="Wang D."/>
            <person name="Yang S."/>
            <person name="Wang G."/>
        </authorList>
    </citation>
    <scope>NUCLEOTIDE SEQUENCE [LARGE SCALE GENOMIC DNA]</scope>
    <source>
        <strain evidence="1 2">DJ57</strain>
    </source>
</reference>
<dbReference type="Gene3D" id="2.60.40.10">
    <property type="entry name" value="Immunoglobulins"/>
    <property type="match status" value="1"/>
</dbReference>
<dbReference type="InterPro" id="IPR026341">
    <property type="entry name" value="T9SS_type_B"/>
</dbReference>
<comment type="caution">
    <text evidence="1">The sequence shown here is derived from an EMBL/GenBank/DDBJ whole genome shotgun (WGS) entry which is preliminary data.</text>
</comment>
<dbReference type="EMBL" id="LVYD01000049">
    <property type="protein sequence ID" value="OQP62651.1"/>
    <property type="molecule type" value="Genomic_DNA"/>
</dbReference>